<accession>A0A0F5Q8P7</accession>
<evidence type="ECO:0000256" key="5">
    <source>
        <dbReference type="ARBA" id="ARBA00022801"/>
    </source>
</evidence>
<dbReference type="PANTHER" id="PTHR30616">
    <property type="entry name" value="UNCHARACTERIZED PROTEIN YFIH"/>
    <property type="match status" value="1"/>
</dbReference>
<dbReference type="InterPro" id="IPR003730">
    <property type="entry name" value="Cu_polyphenol_OxRdtase"/>
</dbReference>
<organism evidence="11 12">
    <name type="scientific">Devosia epidermidihirudinis</name>
    <dbReference type="NCBI Taxonomy" id="1293439"/>
    <lineage>
        <taxon>Bacteria</taxon>
        <taxon>Pseudomonadati</taxon>
        <taxon>Pseudomonadota</taxon>
        <taxon>Alphaproteobacteria</taxon>
        <taxon>Hyphomicrobiales</taxon>
        <taxon>Devosiaceae</taxon>
        <taxon>Devosia</taxon>
    </lineage>
</organism>
<evidence type="ECO:0000256" key="4">
    <source>
        <dbReference type="ARBA" id="ARBA00022723"/>
    </source>
</evidence>
<dbReference type="STRING" id="1293439.WH87_12550"/>
<evidence type="ECO:0000256" key="8">
    <source>
        <dbReference type="ARBA" id="ARBA00048968"/>
    </source>
</evidence>
<comment type="similarity">
    <text evidence="2 10">Belongs to the purine nucleoside phosphorylase YfiH/LACC1 family.</text>
</comment>
<dbReference type="GO" id="GO:0005507">
    <property type="term" value="F:copper ion binding"/>
    <property type="evidence" value="ECO:0007669"/>
    <property type="project" value="TreeGrafter"/>
</dbReference>
<dbReference type="GO" id="GO:0017061">
    <property type="term" value="F:S-methyl-5-thioadenosine phosphorylase activity"/>
    <property type="evidence" value="ECO:0007669"/>
    <property type="project" value="UniProtKB-EC"/>
</dbReference>
<dbReference type="AlphaFoldDB" id="A0A0F5Q8P7"/>
<evidence type="ECO:0000313" key="11">
    <source>
        <dbReference type="EMBL" id="KKC37367.1"/>
    </source>
</evidence>
<evidence type="ECO:0000256" key="2">
    <source>
        <dbReference type="ARBA" id="ARBA00007353"/>
    </source>
</evidence>
<proteinExistence type="inferred from homology"/>
<dbReference type="GO" id="GO:0016787">
    <property type="term" value="F:hydrolase activity"/>
    <property type="evidence" value="ECO:0007669"/>
    <property type="project" value="UniProtKB-KW"/>
</dbReference>
<dbReference type="InterPro" id="IPR011324">
    <property type="entry name" value="Cytotoxic_necrot_fac-like_cat"/>
</dbReference>
<evidence type="ECO:0000256" key="7">
    <source>
        <dbReference type="ARBA" id="ARBA00047989"/>
    </source>
</evidence>
<name>A0A0F5Q8P7_9HYPH</name>
<evidence type="ECO:0000256" key="3">
    <source>
        <dbReference type="ARBA" id="ARBA00022679"/>
    </source>
</evidence>
<dbReference type="OrthoDB" id="4279at2"/>
<dbReference type="RefSeq" id="WP_046137433.1">
    <property type="nucleotide sequence ID" value="NZ_LANJ01000019.1"/>
</dbReference>
<comment type="catalytic activity">
    <reaction evidence="7">
        <text>adenosine + H2O + H(+) = inosine + NH4(+)</text>
        <dbReference type="Rhea" id="RHEA:24408"/>
        <dbReference type="ChEBI" id="CHEBI:15377"/>
        <dbReference type="ChEBI" id="CHEBI:15378"/>
        <dbReference type="ChEBI" id="CHEBI:16335"/>
        <dbReference type="ChEBI" id="CHEBI:17596"/>
        <dbReference type="ChEBI" id="CHEBI:28938"/>
        <dbReference type="EC" id="3.5.4.4"/>
    </reaction>
    <physiologicalReaction direction="left-to-right" evidence="7">
        <dbReference type="Rhea" id="RHEA:24409"/>
    </physiologicalReaction>
</comment>
<dbReference type="NCBIfam" id="TIGR00726">
    <property type="entry name" value="peptidoglycan editing factor PgeF"/>
    <property type="match status" value="1"/>
</dbReference>
<dbReference type="EMBL" id="LANJ01000019">
    <property type="protein sequence ID" value="KKC37367.1"/>
    <property type="molecule type" value="Genomic_DNA"/>
</dbReference>
<keyword evidence="3" id="KW-0808">Transferase</keyword>
<comment type="caution">
    <text evidence="11">The sequence shown here is derived from an EMBL/GenBank/DDBJ whole genome shotgun (WGS) entry which is preliminary data.</text>
</comment>
<evidence type="ECO:0000256" key="10">
    <source>
        <dbReference type="RuleBase" id="RU361274"/>
    </source>
</evidence>
<dbReference type="PANTHER" id="PTHR30616:SF2">
    <property type="entry name" value="PURINE NUCLEOSIDE PHOSPHORYLASE LACC1"/>
    <property type="match status" value="1"/>
</dbReference>
<gene>
    <name evidence="11" type="ORF">WH87_12550</name>
</gene>
<sequence length="256" mass="26648">MTRPFVQSPRLGAVAEIRHGFFGREGGGSLGEFASNNMSTSTGDSADLVTANRAGATAALGFDPASLCVLKQVHSAKVVVVDAMPAHGNAIEADAMVTRLPALALGILTADCTPILFADPQAGVIGAAHAGWRGAVDGIVGNTIAAMIDLGARPERIIAAIGPTISGPNYEVGEQFRSDFLALHPNGEHVFHTPPGGKVHFDLPRFVAEQLGAAGVSQIDSVGGCTYGQPERYFSHRYATHQQTRTGRQIAIIGLT</sequence>
<dbReference type="Pfam" id="PF02578">
    <property type="entry name" value="Cu-oxidase_4"/>
    <property type="match status" value="1"/>
</dbReference>
<evidence type="ECO:0000313" key="12">
    <source>
        <dbReference type="Proteomes" id="UP000033411"/>
    </source>
</evidence>
<dbReference type="Gene3D" id="3.60.140.10">
    <property type="entry name" value="CNF1/YfiH-like putative cysteine hydrolases"/>
    <property type="match status" value="1"/>
</dbReference>
<dbReference type="InterPro" id="IPR038371">
    <property type="entry name" value="Cu_polyphenol_OxRdtase_sf"/>
</dbReference>
<comment type="catalytic activity">
    <reaction evidence="8">
        <text>adenosine + phosphate = alpha-D-ribose 1-phosphate + adenine</text>
        <dbReference type="Rhea" id="RHEA:27642"/>
        <dbReference type="ChEBI" id="CHEBI:16335"/>
        <dbReference type="ChEBI" id="CHEBI:16708"/>
        <dbReference type="ChEBI" id="CHEBI:43474"/>
        <dbReference type="ChEBI" id="CHEBI:57720"/>
        <dbReference type="EC" id="2.4.2.1"/>
    </reaction>
    <physiologicalReaction direction="left-to-right" evidence="8">
        <dbReference type="Rhea" id="RHEA:27643"/>
    </physiologicalReaction>
</comment>
<comment type="catalytic activity">
    <reaction evidence="9">
        <text>S-methyl-5'-thioadenosine + phosphate = 5-(methylsulfanyl)-alpha-D-ribose 1-phosphate + adenine</text>
        <dbReference type="Rhea" id="RHEA:11852"/>
        <dbReference type="ChEBI" id="CHEBI:16708"/>
        <dbReference type="ChEBI" id="CHEBI:17509"/>
        <dbReference type="ChEBI" id="CHEBI:43474"/>
        <dbReference type="ChEBI" id="CHEBI:58533"/>
        <dbReference type="EC" id="2.4.2.28"/>
    </reaction>
    <physiologicalReaction direction="left-to-right" evidence="9">
        <dbReference type="Rhea" id="RHEA:11853"/>
    </physiologicalReaction>
</comment>
<reference evidence="11 12" key="1">
    <citation type="submission" date="2015-03" db="EMBL/GenBank/DDBJ databases">
        <authorList>
            <person name="Lepp D."/>
            <person name="Hassan Y.I."/>
            <person name="Li X.-Z."/>
            <person name="Zhou T."/>
        </authorList>
    </citation>
    <scope>NUCLEOTIDE SEQUENCE [LARGE SCALE GENOMIC DNA]</scope>
    <source>
        <strain evidence="11 12">E84</strain>
    </source>
</reference>
<keyword evidence="4" id="KW-0479">Metal-binding</keyword>
<protein>
    <recommendedName>
        <fullName evidence="10">Purine nucleoside phosphorylase</fullName>
    </recommendedName>
</protein>
<dbReference type="Proteomes" id="UP000033411">
    <property type="component" value="Unassembled WGS sequence"/>
</dbReference>
<comment type="catalytic activity">
    <reaction evidence="1">
        <text>inosine + phosphate = alpha-D-ribose 1-phosphate + hypoxanthine</text>
        <dbReference type="Rhea" id="RHEA:27646"/>
        <dbReference type="ChEBI" id="CHEBI:17368"/>
        <dbReference type="ChEBI" id="CHEBI:17596"/>
        <dbReference type="ChEBI" id="CHEBI:43474"/>
        <dbReference type="ChEBI" id="CHEBI:57720"/>
        <dbReference type="EC" id="2.4.2.1"/>
    </reaction>
    <physiologicalReaction direction="left-to-right" evidence="1">
        <dbReference type="Rhea" id="RHEA:27647"/>
    </physiologicalReaction>
</comment>
<evidence type="ECO:0000256" key="9">
    <source>
        <dbReference type="ARBA" id="ARBA00049893"/>
    </source>
</evidence>
<evidence type="ECO:0000256" key="1">
    <source>
        <dbReference type="ARBA" id="ARBA00000553"/>
    </source>
</evidence>
<keyword evidence="12" id="KW-1185">Reference proteome</keyword>
<dbReference type="PATRIC" id="fig|1293439.3.peg.2113"/>
<evidence type="ECO:0000256" key="6">
    <source>
        <dbReference type="ARBA" id="ARBA00022833"/>
    </source>
</evidence>
<keyword evidence="5" id="KW-0378">Hydrolase</keyword>
<dbReference type="CDD" id="cd16833">
    <property type="entry name" value="YfiH"/>
    <property type="match status" value="1"/>
</dbReference>
<keyword evidence="6" id="KW-0862">Zinc</keyword>
<dbReference type="SUPFAM" id="SSF64438">
    <property type="entry name" value="CNF1/YfiH-like putative cysteine hydrolases"/>
    <property type="match status" value="1"/>
</dbReference>